<comment type="caution">
    <text evidence="2">The sequence shown here is derived from an EMBL/GenBank/DDBJ whole genome shotgun (WGS) entry which is preliminary data.</text>
</comment>
<dbReference type="AlphaFoldDB" id="A0A9D3WSM2"/>
<keyword evidence="3" id="KW-1185">Reference proteome</keyword>
<evidence type="ECO:0000313" key="2">
    <source>
        <dbReference type="EMBL" id="KAH1166598.1"/>
    </source>
</evidence>
<evidence type="ECO:0000256" key="1">
    <source>
        <dbReference type="SAM" id="SignalP"/>
    </source>
</evidence>
<dbReference type="EMBL" id="JAHDVG010000487">
    <property type="protein sequence ID" value="KAH1166598.1"/>
    <property type="molecule type" value="Genomic_DNA"/>
</dbReference>
<feature type="chain" id="PRO_5038629878" description="Secreted protein" evidence="1">
    <location>
        <begin position="31"/>
        <end position="138"/>
    </location>
</feature>
<gene>
    <name evidence="2" type="ORF">KIL84_015770</name>
</gene>
<proteinExistence type="predicted"/>
<feature type="signal peptide" evidence="1">
    <location>
        <begin position="1"/>
        <end position="30"/>
    </location>
</feature>
<evidence type="ECO:0008006" key="4">
    <source>
        <dbReference type="Google" id="ProtNLM"/>
    </source>
</evidence>
<keyword evidence="1" id="KW-0732">Signal</keyword>
<dbReference type="Proteomes" id="UP000827986">
    <property type="component" value="Unassembled WGS sequence"/>
</dbReference>
<reference evidence="2" key="1">
    <citation type="submission" date="2021-09" db="EMBL/GenBank/DDBJ databases">
        <title>The genome of Mauremys mutica provides insights into the evolution of semi-aquatic lifestyle.</title>
        <authorList>
            <person name="Gong S."/>
            <person name="Gao Y."/>
        </authorList>
    </citation>
    <scope>NUCLEOTIDE SEQUENCE</scope>
    <source>
        <strain evidence="2">MM-2020</strain>
        <tissue evidence="2">Muscle</tissue>
    </source>
</reference>
<name>A0A9D3WSM2_9SAUR</name>
<sequence>MFLAGFTLLPSVLTLQQLLLSCDLSHFVSWEQLPWCNHIVLHRNELLSILTEYSRGKQTAGSPTQAQTSCFPVLQQHSIWIMSAKTCIHMGKESSEERTVSFPGLALPPTPLLSPWVLTRMFLSGNWLLEHKGKLLFP</sequence>
<organism evidence="2 3">
    <name type="scientific">Mauremys mutica</name>
    <name type="common">yellowpond turtle</name>
    <dbReference type="NCBI Taxonomy" id="74926"/>
    <lineage>
        <taxon>Eukaryota</taxon>
        <taxon>Metazoa</taxon>
        <taxon>Chordata</taxon>
        <taxon>Craniata</taxon>
        <taxon>Vertebrata</taxon>
        <taxon>Euteleostomi</taxon>
        <taxon>Archelosauria</taxon>
        <taxon>Testudinata</taxon>
        <taxon>Testudines</taxon>
        <taxon>Cryptodira</taxon>
        <taxon>Durocryptodira</taxon>
        <taxon>Testudinoidea</taxon>
        <taxon>Geoemydidae</taxon>
        <taxon>Geoemydinae</taxon>
        <taxon>Mauremys</taxon>
    </lineage>
</organism>
<evidence type="ECO:0000313" key="3">
    <source>
        <dbReference type="Proteomes" id="UP000827986"/>
    </source>
</evidence>
<accession>A0A9D3WSM2</accession>
<protein>
    <recommendedName>
        <fullName evidence="4">Secreted protein</fullName>
    </recommendedName>
</protein>